<dbReference type="EMBL" id="JABMIG020000046">
    <property type="protein sequence ID" value="KAL3798369.1"/>
    <property type="molecule type" value="Genomic_DNA"/>
</dbReference>
<proteinExistence type="predicted"/>
<evidence type="ECO:0000313" key="1">
    <source>
        <dbReference type="EMBL" id="KAL3798369.1"/>
    </source>
</evidence>
<dbReference type="AlphaFoldDB" id="A0ABD3QD98"/>
<keyword evidence="2" id="KW-1185">Reference proteome</keyword>
<comment type="caution">
    <text evidence="1">The sequence shown here is derived from an EMBL/GenBank/DDBJ whole genome shotgun (WGS) entry which is preliminary data.</text>
</comment>
<dbReference type="Proteomes" id="UP001516023">
    <property type="component" value="Unassembled WGS sequence"/>
</dbReference>
<sequence length="72" mass="8204">MMYILRELSMNSTKKIDDSRSSMTLGAVFEWISEEEDDSAMEDDAERERLVFSDDNDISEFSSAVEVSPTTL</sequence>
<organism evidence="1 2">
    <name type="scientific">Cyclotella cryptica</name>
    <dbReference type="NCBI Taxonomy" id="29204"/>
    <lineage>
        <taxon>Eukaryota</taxon>
        <taxon>Sar</taxon>
        <taxon>Stramenopiles</taxon>
        <taxon>Ochrophyta</taxon>
        <taxon>Bacillariophyta</taxon>
        <taxon>Coscinodiscophyceae</taxon>
        <taxon>Thalassiosirophycidae</taxon>
        <taxon>Stephanodiscales</taxon>
        <taxon>Stephanodiscaceae</taxon>
        <taxon>Cyclotella</taxon>
    </lineage>
</organism>
<reference evidence="1 2" key="1">
    <citation type="journal article" date="2020" name="G3 (Bethesda)">
        <title>Improved Reference Genome for Cyclotella cryptica CCMP332, a Model for Cell Wall Morphogenesis, Salinity Adaptation, and Lipid Production in Diatoms (Bacillariophyta).</title>
        <authorList>
            <person name="Roberts W.R."/>
            <person name="Downey K.M."/>
            <person name="Ruck E.C."/>
            <person name="Traller J.C."/>
            <person name="Alverson A.J."/>
        </authorList>
    </citation>
    <scope>NUCLEOTIDE SEQUENCE [LARGE SCALE GENOMIC DNA]</scope>
    <source>
        <strain evidence="1 2">CCMP332</strain>
    </source>
</reference>
<protein>
    <submittedName>
        <fullName evidence="1">Uncharacterized protein</fullName>
    </submittedName>
</protein>
<accession>A0ABD3QD98</accession>
<evidence type="ECO:0000313" key="2">
    <source>
        <dbReference type="Proteomes" id="UP001516023"/>
    </source>
</evidence>
<name>A0ABD3QD98_9STRA</name>
<gene>
    <name evidence="1" type="ORF">HJC23_005022</name>
</gene>